<keyword evidence="2" id="KW-1185">Reference proteome</keyword>
<feature type="non-terminal residue" evidence="1">
    <location>
        <position position="1"/>
    </location>
</feature>
<sequence>RERQGWRARFGRVASEIWERGERGTKIYRERVSETATKREWRERFHQGEWQNSNICYYIYNFPF</sequence>
<name>A0A9J6ATN6_SOLCO</name>
<accession>A0A9J6ATN6</accession>
<organism evidence="1 2">
    <name type="scientific">Solanum commersonii</name>
    <name type="common">Commerson's wild potato</name>
    <name type="synonym">Commerson's nightshade</name>
    <dbReference type="NCBI Taxonomy" id="4109"/>
    <lineage>
        <taxon>Eukaryota</taxon>
        <taxon>Viridiplantae</taxon>
        <taxon>Streptophyta</taxon>
        <taxon>Embryophyta</taxon>
        <taxon>Tracheophyta</taxon>
        <taxon>Spermatophyta</taxon>
        <taxon>Magnoliopsida</taxon>
        <taxon>eudicotyledons</taxon>
        <taxon>Gunneridae</taxon>
        <taxon>Pentapetalae</taxon>
        <taxon>asterids</taxon>
        <taxon>lamiids</taxon>
        <taxon>Solanales</taxon>
        <taxon>Solanaceae</taxon>
        <taxon>Solanoideae</taxon>
        <taxon>Solaneae</taxon>
        <taxon>Solanum</taxon>
    </lineage>
</organism>
<proteinExistence type="predicted"/>
<dbReference type="EMBL" id="JACXVP010000002">
    <property type="protein sequence ID" value="KAG5627756.1"/>
    <property type="molecule type" value="Genomic_DNA"/>
</dbReference>
<dbReference type="Proteomes" id="UP000824120">
    <property type="component" value="Chromosome 2"/>
</dbReference>
<gene>
    <name evidence="1" type="ORF">H5410_012974</name>
</gene>
<evidence type="ECO:0000313" key="2">
    <source>
        <dbReference type="Proteomes" id="UP000824120"/>
    </source>
</evidence>
<protein>
    <submittedName>
        <fullName evidence="1">Uncharacterized protein</fullName>
    </submittedName>
</protein>
<dbReference type="AlphaFoldDB" id="A0A9J6ATN6"/>
<reference evidence="1 2" key="1">
    <citation type="submission" date="2020-09" db="EMBL/GenBank/DDBJ databases">
        <title>De no assembly of potato wild relative species, Solanum commersonii.</title>
        <authorList>
            <person name="Cho K."/>
        </authorList>
    </citation>
    <scope>NUCLEOTIDE SEQUENCE [LARGE SCALE GENOMIC DNA]</scope>
    <source>
        <strain evidence="1">LZ3.2</strain>
        <tissue evidence="1">Leaf</tissue>
    </source>
</reference>
<evidence type="ECO:0000313" key="1">
    <source>
        <dbReference type="EMBL" id="KAG5627756.1"/>
    </source>
</evidence>
<comment type="caution">
    <text evidence="1">The sequence shown here is derived from an EMBL/GenBank/DDBJ whole genome shotgun (WGS) entry which is preliminary data.</text>
</comment>